<evidence type="ECO:0000313" key="3">
    <source>
        <dbReference type="Proteomes" id="UP000037594"/>
    </source>
</evidence>
<sequence>MNWYFVSNDHYVQDSNTRGRTRNCSHPAWTDTAPRTRTQLPEWDCSPGPETNGVDMADGQRASDLERGDRVNISAGIDAALGADDERFFFDSIDPDDDDITDALVEGVETSAGVTTVYTDQGAFSVPADFFVRIVGFSGDY</sequence>
<dbReference type="PATRIC" id="fig|451644.5.peg.1288"/>
<dbReference type="AlphaFoldDB" id="A0A0J8UDP2"/>
<comment type="caution">
    <text evidence="2">The sequence shown here is derived from an EMBL/GenBank/DDBJ whole genome shotgun (WGS) entry which is preliminary data.</text>
</comment>
<name>A0A0J8UDP2_9MYCO</name>
<evidence type="ECO:0000313" key="2">
    <source>
        <dbReference type="EMBL" id="KMV19648.1"/>
    </source>
</evidence>
<gene>
    <name evidence="2" type="ORF">ACT17_06315</name>
</gene>
<evidence type="ECO:0000256" key="1">
    <source>
        <dbReference type="SAM" id="MobiDB-lite"/>
    </source>
</evidence>
<proteinExistence type="predicted"/>
<organism evidence="2 3">
    <name type="scientific">Mycolicibacterium conceptionense</name>
    <dbReference type="NCBI Taxonomy" id="451644"/>
    <lineage>
        <taxon>Bacteria</taxon>
        <taxon>Bacillati</taxon>
        <taxon>Actinomycetota</taxon>
        <taxon>Actinomycetes</taxon>
        <taxon>Mycobacteriales</taxon>
        <taxon>Mycobacteriaceae</taxon>
        <taxon>Mycolicibacterium</taxon>
    </lineage>
</organism>
<protein>
    <submittedName>
        <fullName evidence="2">Uncharacterized protein</fullName>
    </submittedName>
</protein>
<dbReference type="Proteomes" id="UP000037594">
    <property type="component" value="Unassembled WGS sequence"/>
</dbReference>
<reference evidence="2 3" key="1">
    <citation type="submission" date="2015-06" db="EMBL/GenBank/DDBJ databases">
        <title>Genome sequence of Mycobacterium conceptionense strain MLE.</title>
        <authorList>
            <person name="Greninger A.L."/>
            <person name="Cunningham G."/>
            <person name="Chiu C.Y."/>
            <person name="Miller S."/>
        </authorList>
    </citation>
    <scope>NUCLEOTIDE SEQUENCE [LARGE SCALE GENOMIC DNA]</scope>
    <source>
        <strain evidence="2 3">MLE</strain>
    </source>
</reference>
<feature type="region of interest" description="Disordered" evidence="1">
    <location>
        <begin position="38"/>
        <end position="65"/>
    </location>
</feature>
<dbReference type="EMBL" id="LFOD01000003">
    <property type="protein sequence ID" value="KMV19648.1"/>
    <property type="molecule type" value="Genomic_DNA"/>
</dbReference>
<accession>A0A0J8UDP2</accession>